<sequence length="131" mass="14319">MDAVRGALRRAVKNKIVIPSPSFEQQREAENVLSNAQQDKQADAHVPKSKRQCSSAPPPLSPITPKEQQAATQQVRNLTWCTLPHLPCLSLPCLSLPCLSLPCLSLPLPHSPYQQQALQHTLPTVAMSNGK</sequence>
<comment type="caution">
    <text evidence="2">The sequence shown here is derived from an EMBL/GenBank/DDBJ whole genome shotgun (WGS) entry which is preliminary data.</text>
</comment>
<dbReference type="Proteomes" id="UP000815325">
    <property type="component" value="Unassembled WGS sequence"/>
</dbReference>
<organism evidence="2 3">
    <name type="scientific">Dunaliella salina</name>
    <name type="common">Green alga</name>
    <name type="synonym">Protococcus salinus</name>
    <dbReference type="NCBI Taxonomy" id="3046"/>
    <lineage>
        <taxon>Eukaryota</taxon>
        <taxon>Viridiplantae</taxon>
        <taxon>Chlorophyta</taxon>
        <taxon>core chlorophytes</taxon>
        <taxon>Chlorophyceae</taxon>
        <taxon>CS clade</taxon>
        <taxon>Chlamydomonadales</taxon>
        <taxon>Dunaliellaceae</taxon>
        <taxon>Dunaliella</taxon>
    </lineage>
</organism>
<proteinExistence type="predicted"/>
<reference evidence="2" key="1">
    <citation type="submission" date="2017-08" db="EMBL/GenBank/DDBJ databases">
        <authorList>
            <person name="Polle J.E."/>
            <person name="Barry K."/>
            <person name="Cushman J."/>
            <person name="Schmutz J."/>
            <person name="Tran D."/>
            <person name="Hathwaick L.T."/>
            <person name="Yim W.C."/>
            <person name="Jenkins J."/>
            <person name="Mckie-Krisberg Z.M."/>
            <person name="Prochnik S."/>
            <person name="Lindquist E."/>
            <person name="Dockter R.B."/>
            <person name="Adam C."/>
            <person name="Molina H."/>
            <person name="Bunkerborg J."/>
            <person name="Jin E."/>
            <person name="Buchheim M."/>
            <person name="Magnuson J."/>
        </authorList>
    </citation>
    <scope>NUCLEOTIDE SEQUENCE</scope>
    <source>
        <strain evidence="2">CCAP 19/18</strain>
    </source>
</reference>
<evidence type="ECO:0000313" key="3">
    <source>
        <dbReference type="Proteomes" id="UP000815325"/>
    </source>
</evidence>
<gene>
    <name evidence="2" type="ORF">DUNSADRAFT_409</name>
</gene>
<protein>
    <recommendedName>
        <fullName evidence="4">Encoded protein</fullName>
    </recommendedName>
</protein>
<accession>A0ABQ7FZ16</accession>
<evidence type="ECO:0000256" key="1">
    <source>
        <dbReference type="SAM" id="MobiDB-lite"/>
    </source>
</evidence>
<dbReference type="EMBL" id="MU070467">
    <property type="protein sequence ID" value="KAF5827586.1"/>
    <property type="molecule type" value="Genomic_DNA"/>
</dbReference>
<name>A0ABQ7FZ16_DUNSA</name>
<evidence type="ECO:0000313" key="2">
    <source>
        <dbReference type="EMBL" id="KAF5827586.1"/>
    </source>
</evidence>
<keyword evidence="3" id="KW-1185">Reference proteome</keyword>
<evidence type="ECO:0008006" key="4">
    <source>
        <dbReference type="Google" id="ProtNLM"/>
    </source>
</evidence>
<feature type="region of interest" description="Disordered" evidence="1">
    <location>
        <begin position="23"/>
        <end position="69"/>
    </location>
</feature>